<proteinExistence type="predicted"/>
<dbReference type="AlphaFoldDB" id="A0A8I0DSW6"/>
<dbReference type="RefSeq" id="WP_118663472.1">
    <property type="nucleotide sequence ID" value="NZ_JACOOX010000001.1"/>
</dbReference>
<keyword evidence="1" id="KW-0472">Membrane</keyword>
<sequence length="353" mass="41101">MSNEENKESVIASYELTAAHKEDDDISESEVNDMINESEEGTVPSVEHTGKARGILHFLYKNLLWFIICIAIFVICIIASNLYFRIQDRKTLNSVSSHEISPNNLDVTNKLTLLEKINIINGECYYTDLNFDYTDKHSYSEIHDVTVNELTSYFSDYFSCDFTVNGIYEMYISKYLATSDKNSYRSFTIWVVNIYYFGFEMNCFLDYDTNKLITFTMNLDPNSNTFYNKESLVELEYYNDYILPLYNFLGSHVGNSTTFSDTCFDTLYDILVSYYELSFEKGSGNGAGMTPTEIPDSDLQLFEKLTGTPLTAHTYYTYTTEISMELEADTTEEYNFYMKNGLFFYQMNRYFYN</sequence>
<keyword evidence="3" id="KW-1185">Reference proteome</keyword>
<organism evidence="2 3">
    <name type="scientific">Coprococcus hominis</name>
    <name type="common">ex Liu et al. 2022</name>
    <dbReference type="NCBI Taxonomy" id="2763039"/>
    <lineage>
        <taxon>Bacteria</taxon>
        <taxon>Bacillati</taxon>
        <taxon>Bacillota</taxon>
        <taxon>Clostridia</taxon>
        <taxon>Lachnospirales</taxon>
        <taxon>Lachnospiraceae</taxon>
        <taxon>Coprococcus</taxon>
    </lineage>
</organism>
<evidence type="ECO:0000313" key="3">
    <source>
        <dbReference type="Proteomes" id="UP000615234"/>
    </source>
</evidence>
<gene>
    <name evidence="2" type="ORF">H8S09_02375</name>
</gene>
<feature type="transmembrane region" description="Helical" evidence="1">
    <location>
        <begin position="63"/>
        <end position="84"/>
    </location>
</feature>
<dbReference type="EMBL" id="JACOOX010000001">
    <property type="protein sequence ID" value="MBC5661749.1"/>
    <property type="molecule type" value="Genomic_DNA"/>
</dbReference>
<keyword evidence="1" id="KW-0812">Transmembrane</keyword>
<protein>
    <submittedName>
        <fullName evidence="2">Uncharacterized protein</fullName>
    </submittedName>
</protein>
<evidence type="ECO:0000256" key="1">
    <source>
        <dbReference type="SAM" id="Phobius"/>
    </source>
</evidence>
<accession>A0A8I0DSW6</accession>
<reference evidence="2 3" key="1">
    <citation type="submission" date="2020-08" db="EMBL/GenBank/DDBJ databases">
        <title>Genome public.</title>
        <authorList>
            <person name="Liu C."/>
            <person name="Sun Q."/>
        </authorList>
    </citation>
    <scope>NUCLEOTIDE SEQUENCE [LARGE SCALE GENOMIC DNA]</scope>
    <source>
        <strain evidence="2 3">NSJ-10</strain>
    </source>
</reference>
<evidence type="ECO:0000313" key="2">
    <source>
        <dbReference type="EMBL" id="MBC5661749.1"/>
    </source>
</evidence>
<name>A0A8I0DSW6_9FIRM</name>
<dbReference type="Proteomes" id="UP000615234">
    <property type="component" value="Unassembled WGS sequence"/>
</dbReference>
<keyword evidence="1" id="KW-1133">Transmembrane helix</keyword>
<comment type="caution">
    <text evidence="2">The sequence shown here is derived from an EMBL/GenBank/DDBJ whole genome shotgun (WGS) entry which is preliminary data.</text>
</comment>